<feature type="region of interest" description="Disordered" evidence="6">
    <location>
        <begin position="268"/>
        <end position="287"/>
    </location>
</feature>
<gene>
    <name evidence="8" type="ORF">OSTQU699_LOCUS3221</name>
</gene>
<dbReference type="Pfam" id="PF14857">
    <property type="entry name" value="TMEM151"/>
    <property type="match status" value="1"/>
</dbReference>
<evidence type="ECO:0000256" key="2">
    <source>
        <dbReference type="ARBA" id="ARBA00009583"/>
    </source>
</evidence>
<dbReference type="PANTHER" id="PTHR31893">
    <property type="entry name" value="TRANSMEMBRANE PROTEIN 151 HOMOLOG"/>
    <property type="match status" value="1"/>
</dbReference>
<dbReference type="EMBL" id="CAJHUC010000722">
    <property type="protein sequence ID" value="CAD7697860.1"/>
    <property type="molecule type" value="Genomic_DNA"/>
</dbReference>
<feature type="transmembrane region" description="Helical" evidence="7">
    <location>
        <begin position="20"/>
        <end position="38"/>
    </location>
</feature>
<dbReference type="GO" id="GO:0016020">
    <property type="term" value="C:membrane"/>
    <property type="evidence" value="ECO:0007669"/>
    <property type="project" value="UniProtKB-SubCell"/>
</dbReference>
<feature type="transmembrane region" description="Helical" evidence="7">
    <location>
        <begin position="226"/>
        <end position="245"/>
    </location>
</feature>
<evidence type="ECO:0000256" key="5">
    <source>
        <dbReference type="ARBA" id="ARBA00023136"/>
    </source>
</evidence>
<evidence type="ECO:0000256" key="3">
    <source>
        <dbReference type="ARBA" id="ARBA00022692"/>
    </source>
</evidence>
<evidence type="ECO:0000256" key="1">
    <source>
        <dbReference type="ARBA" id="ARBA00004141"/>
    </source>
</evidence>
<dbReference type="AlphaFoldDB" id="A0A8S1ISI4"/>
<proteinExistence type="inferred from homology"/>
<protein>
    <submittedName>
        <fullName evidence="8">Uncharacterized protein</fullName>
    </submittedName>
</protein>
<dbReference type="OrthoDB" id="190434at2759"/>
<reference evidence="8" key="1">
    <citation type="submission" date="2020-12" db="EMBL/GenBank/DDBJ databases">
        <authorList>
            <person name="Iha C."/>
        </authorList>
    </citation>
    <scope>NUCLEOTIDE SEQUENCE</scope>
</reference>
<evidence type="ECO:0000313" key="8">
    <source>
        <dbReference type="EMBL" id="CAD7697860.1"/>
    </source>
</evidence>
<evidence type="ECO:0000256" key="4">
    <source>
        <dbReference type="ARBA" id="ARBA00022989"/>
    </source>
</evidence>
<comment type="caution">
    <text evidence="8">The sequence shown here is derived from an EMBL/GenBank/DDBJ whole genome shotgun (WGS) entry which is preliminary data.</text>
</comment>
<comment type="similarity">
    <text evidence="2">Belongs to the TMEM151 family.</text>
</comment>
<evidence type="ECO:0000256" key="7">
    <source>
        <dbReference type="SAM" id="Phobius"/>
    </source>
</evidence>
<name>A0A8S1ISI4_9CHLO</name>
<keyword evidence="4 7" id="KW-1133">Transmembrane helix</keyword>
<keyword evidence="3 7" id="KW-0812">Transmembrane</keyword>
<comment type="subcellular location">
    <subcellularLocation>
        <location evidence="1">Membrane</location>
        <topology evidence="1">Multi-pass membrane protein</topology>
    </subcellularLocation>
</comment>
<dbReference type="InterPro" id="IPR026767">
    <property type="entry name" value="Tmem151"/>
</dbReference>
<dbReference type="PANTHER" id="PTHR31893:SF5">
    <property type="entry name" value="TRANSMEMBRANE PROTEIN 151 HOMOLOG"/>
    <property type="match status" value="1"/>
</dbReference>
<evidence type="ECO:0000313" key="9">
    <source>
        <dbReference type="Proteomes" id="UP000708148"/>
    </source>
</evidence>
<sequence length="287" mass="32918">MKVEDEPSMLSERQGWVAHWKCLVATISIIAFTFMVILGDASEYGTSFAIFLVGVIFLCLSIILYVMEVWYCSTRSFVHNVLSTESAVDFVNRLKSTPPVVGYHMSCYNLQVRVRTTTDSTGNTMTQTYTEKVTTWTGSESFHFHTWKDTSGSVSGLEDYEMAKLRLIKEKGYLDRYTRESFQENRARFVAANRHRDDFYEMNDTLDIDGFRDSVLALRDINERPWWLYPAVFYIASLLLLTWPYRVLLNSRVISTKFKVVKSISAEPTRGEGAPTSASEMSVVDVR</sequence>
<organism evidence="8 9">
    <name type="scientific">Ostreobium quekettii</name>
    <dbReference type="NCBI Taxonomy" id="121088"/>
    <lineage>
        <taxon>Eukaryota</taxon>
        <taxon>Viridiplantae</taxon>
        <taxon>Chlorophyta</taxon>
        <taxon>core chlorophytes</taxon>
        <taxon>Ulvophyceae</taxon>
        <taxon>TCBD clade</taxon>
        <taxon>Bryopsidales</taxon>
        <taxon>Ostreobineae</taxon>
        <taxon>Ostreobiaceae</taxon>
        <taxon>Ostreobium</taxon>
    </lineage>
</organism>
<feature type="transmembrane region" description="Helical" evidence="7">
    <location>
        <begin position="44"/>
        <end position="67"/>
    </location>
</feature>
<evidence type="ECO:0000256" key="6">
    <source>
        <dbReference type="SAM" id="MobiDB-lite"/>
    </source>
</evidence>
<keyword evidence="9" id="KW-1185">Reference proteome</keyword>
<accession>A0A8S1ISI4</accession>
<dbReference type="Proteomes" id="UP000708148">
    <property type="component" value="Unassembled WGS sequence"/>
</dbReference>
<keyword evidence="5 7" id="KW-0472">Membrane</keyword>